<name>A0A7W9LQ32_9ACTN</name>
<dbReference type="SUPFAM" id="SSF50952">
    <property type="entry name" value="Soluble quinoprotein glucose dehydrogenase"/>
    <property type="match status" value="1"/>
</dbReference>
<feature type="domain" description="CBM6" evidence="4">
    <location>
        <begin position="958"/>
        <end position="1084"/>
    </location>
</feature>
<evidence type="ECO:0000313" key="5">
    <source>
        <dbReference type="EMBL" id="MBB5791906.1"/>
    </source>
</evidence>
<dbReference type="Pfam" id="PF17851">
    <property type="entry name" value="GH43_C2"/>
    <property type="match status" value="1"/>
</dbReference>
<dbReference type="InterPro" id="IPR029062">
    <property type="entry name" value="Class_I_gatase-like"/>
</dbReference>
<dbReference type="InterPro" id="IPR029010">
    <property type="entry name" value="ThuA-like"/>
</dbReference>
<dbReference type="Pfam" id="PF06283">
    <property type="entry name" value="ThuA"/>
    <property type="match status" value="1"/>
</dbReference>
<dbReference type="SUPFAM" id="SSF63829">
    <property type="entry name" value="Calcium-dependent phosphotriesterase"/>
    <property type="match status" value="1"/>
</dbReference>
<keyword evidence="6" id="KW-1185">Reference proteome</keyword>
<dbReference type="InterPro" id="IPR013320">
    <property type="entry name" value="ConA-like_dom_sf"/>
</dbReference>
<evidence type="ECO:0000256" key="2">
    <source>
        <dbReference type="SAM" id="SignalP"/>
    </source>
</evidence>
<keyword evidence="1 2" id="KW-0732">Signal</keyword>
<dbReference type="PROSITE" id="PS50093">
    <property type="entry name" value="PKD"/>
    <property type="match status" value="1"/>
</dbReference>
<evidence type="ECO:0000259" key="3">
    <source>
        <dbReference type="PROSITE" id="PS50093"/>
    </source>
</evidence>
<dbReference type="PANTHER" id="PTHR40469:SF2">
    <property type="entry name" value="GALACTOSE-BINDING DOMAIN-LIKE SUPERFAMILY PROTEIN"/>
    <property type="match status" value="1"/>
</dbReference>
<dbReference type="InterPro" id="IPR011042">
    <property type="entry name" value="6-blade_b-propeller_TolB-like"/>
</dbReference>
<dbReference type="Gene3D" id="2.60.120.560">
    <property type="entry name" value="Exo-inulinase, domain 1"/>
    <property type="match status" value="1"/>
</dbReference>
<dbReference type="InterPro" id="IPR022409">
    <property type="entry name" value="PKD/Chitinase_dom"/>
</dbReference>
<organism evidence="5 6">
    <name type="scientific">Jiangella mangrovi</name>
    <dbReference type="NCBI Taxonomy" id="1524084"/>
    <lineage>
        <taxon>Bacteria</taxon>
        <taxon>Bacillati</taxon>
        <taxon>Actinomycetota</taxon>
        <taxon>Actinomycetes</taxon>
        <taxon>Jiangellales</taxon>
        <taxon>Jiangellaceae</taxon>
        <taxon>Jiangella</taxon>
    </lineage>
</organism>
<dbReference type="Pfam" id="PF06439">
    <property type="entry name" value="3keto-disac_hyd"/>
    <property type="match status" value="1"/>
</dbReference>
<evidence type="ECO:0000259" key="4">
    <source>
        <dbReference type="PROSITE" id="PS51175"/>
    </source>
</evidence>
<dbReference type="Gene3D" id="2.60.40.10">
    <property type="entry name" value="Immunoglobulins"/>
    <property type="match status" value="1"/>
</dbReference>
<evidence type="ECO:0000313" key="6">
    <source>
        <dbReference type="Proteomes" id="UP000542813"/>
    </source>
</evidence>
<dbReference type="Pfam" id="PF18911">
    <property type="entry name" value="PKD_4"/>
    <property type="match status" value="1"/>
</dbReference>
<accession>A0A7W9LQ32</accession>
<dbReference type="InterPro" id="IPR011041">
    <property type="entry name" value="Quinoprot_gluc/sorb_DH_b-prop"/>
</dbReference>
<dbReference type="GO" id="GO:0005975">
    <property type="term" value="P:carbohydrate metabolic process"/>
    <property type="evidence" value="ECO:0007669"/>
    <property type="project" value="UniProtKB-ARBA"/>
</dbReference>
<sequence>MPRHTRSPRPLLRSAALAAAGALLAPLAVTTAPAAADPVVDSAAAAQGEFEIMHEGAHVLVFSKTAGFRHDSIPTGIATIQELGTENGWEVTATEDATAFTAENLAQYDVVVWLSTTGDVLNDEQQAAFEAYIADGGGYAGVHAAADTEYDWAWYGGLVGAYFQSHPQIQPATVVVEDRVHPSTQGLPDRWERTDEWYDYRASPRGDVHVLASLDADSYTGDVMGADHPIAWCHDYAGGRSWYTGGGHTQESYDEPEFRAHLAGGIETAAGVADADCGATVEENFDQVTLARGPQEMGEPMGVAVLPDGSALHTSRDGRVFYTAAAGQTSLAADVPVYDFREDGMQGIALDPDFATNGWVYLYYSPPLSTPPGEVAHSSLDPSTWEAYEGHNNLSRFRFADGVLDLESEQVVLEVPQDRGNCCHHGGEIDFDAEGNLYLSTGDDTDPFESNGYAPIDDRTTRAPQFDARRTSGNTNDLRGKILRITVQDDGSYTIPSGNLFPPETSDPELTRPEIYAMGFRNPFRISVDQETGDVWVGDYGPDSGGPNQYGPGGQVEFNRVTEPGNFGWPYCTGLNTAAETYADRSFTSYYGIDPNTGQPDPNTGDNDPVGAKFDCAGGAANDSALNTGLPTVPPAVAAWLPYDGGSVPELGSGSESPMAGPVYRYDPALESETKFPEYYDGQFFAYEFGRRWIKNMSVDGDGGLLHIGPFSDFMQNTQLMDLEFGPEGSLYVLDYGTGFFNGDENSALYRIDYVAGTRSPSAVATATPTSGLAPLEVAFSSEGSTDPDPGDVLTYAWDFQSDGVVDSTEPSASFTYTTNGEYTATLTVTDSAGNEGVATAHVVVGNTAPVIEFVSPPNGGLFTFGEEVAFEVSVTDPDGQPVDCEDVEVTFALGHDQHTHGGESVTGCSGTIGTGTDGSHGTDDNIFGLLLAEYTDTPPSPDTVPVTGSAELVLQPRHRQAEHFSAQSGVQVVSHGGAEGGARVGYIDPGDWISFSPYDLAGAKSVQLRVSAGGNGGTVEVRTGAPDGPLAATVEVPHTGSPDNYVDLDPVPVVDTGAGTGELFLVFQGNGGGLMDIDAFTFSSDAAACEDPGAPVEPSDSFDGSSLDRCRWTTILRPNPSGVGVADGKLRIDAVEGDMFGGNTTAANVVLQPIADPAAGFEASTQLALPAGGDFEQAGLLVHAGDRNFAKAVLINIPGEGWRFEFGLNQGGQAVFDPALDRSGPLPAGIESNAHVKIVSNGATLTAFWSADGEEWTAFGRPRPTSDLPSPRVGLAAYNGVGQPATFEHFTFGPAPVEQCDPTDPGAGYQSLFDGTAASLDGWRMAGPGGFLHAGCELVSYGGLGLYWYDRALTDYSLKLDWMMPGDDNSGVFVGFPDPGTDPWLAVNQGHEIQIDATDAPDRTTGAIYAFQSADVEARDAALRPPGEWNQYEIVVQGDRIRVYLNGELINDYTDTDPNRMNQPSFVGIQNHGNGDDVYFRNVRVQEFTFSSATTLVEDHYAAGALNRQQERLLLQHLSMASRLADDGQTAQAERSLDRYGAVASDVQDEAVRAELLRMGDALRARL</sequence>
<dbReference type="RefSeq" id="WP_221441492.1">
    <property type="nucleotide sequence ID" value="NZ_JACHMM010000001.1"/>
</dbReference>
<dbReference type="GO" id="GO:0030246">
    <property type="term" value="F:carbohydrate binding"/>
    <property type="evidence" value="ECO:0007669"/>
    <property type="project" value="InterPro"/>
</dbReference>
<dbReference type="InterPro" id="IPR006584">
    <property type="entry name" value="Cellulose-bd_IV"/>
</dbReference>
<dbReference type="Gene3D" id="2.60.120.260">
    <property type="entry name" value="Galactose-binding domain-like"/>
    <property type="match status" value="1"/>
</dbReference>
<dbReference type="Gene3D" id="2.60.120.200">
    <property type="match status" value="1"/>
</dbReference>
<dbReference type="GO" id="GO:0016787">
    <property type="term" value="F:hydrolase activity"/>
    <property type="evidence" value="ECO:0007669"/>
    <property type="project" value="InterPro"/>
</dbReference>
<dbReference type="Gene3D" id="2.120.10.30">
    <property type="entry name" value="TolB, C-terminal domain"/>
    <property type="match status" value="1"/>
</dbReference>
<dbReference type="InterPro" id="IPR006311">
    <property type="entry name" value="TAT_signal"/>
</dbReference>
<dbReference type="InterPro" id="IPR041542">
    <property type="entry name" value="GH43_C2"/>
</dbReference>
<dbReference type="SUPFAM" id="SSF52317">
    <property type="entry name" value="Class I glutamine amidotransferase-like"/>
    <property type="match status" value="1"/>
</dbReference>
<proteinExistence type="predicted"/>
<dbReference type="InterPro" id="IPR013783">
    <property type="entry name" value="Ig-like_fold"/>
</dbReference>
<feature type="domain" description="PKD" evidence="3">
    <location>
        <begin position="761"/>
        <end position="845"/>
    </location>
</feature>
<dbReference type="InterPro" id="IPR012938">
    <property type="entry name" value="Glc/Sorbosone_DH"/>
</dbReference>
<dbReference type="Proteomes" id="UP000542813">
    <property type="component" value="Unassembled WGS sequence"/>
</dbReference>
<dbReference type="Pfam" id="PF03422">
    <property type="entry name" value="CBM_6"/>
    <property type="match status" value="1"/>
</dbReference>
<dbReference type="PROSITE" id="PS51175">
    <property type="entry name" value="CBM6"/>
    <property type="match status" value="1"/>
</dbReference>
<feature type="signal peptide" evidence="2">
    <location>
        <begin position="1"/>
        <end position="34"/>
    </location>
</feature>
<reference evidence="5 6" key="1">
    <citation type="submission" date="2020-08" db="EMBL/GenBank/DDBJ databases">
        <title>Sequencing the genomes of 1000 actinobacteria strains.</title>
        <authorList>
            <person name="Klenk H.-P."/>
        </authorList>
    </citation>
    <scope>NUCLEOTIDE SEQUENCE [LARGE SCALE GENOMIC DNA]</scope>
    <source>
        <strain evidence="5 6">DSM 102122</strain>
    </source>
</reference>
<evidence type="ECO:0000256" key="1">
    <source>
        <dbReference type="ARBA" id="ARBA00022729"/>
    </source>
</evidence>
<dbReference type="SUPFAM" id="SSF49299">
    <property type="entry name" value="PKD domain"/>
    <property type="match status" value="1"/>
</dbReference>
<gene>
    <name evidence="5" type="ORF">HD601_006481</name>
</gene>
<dbReference type="InterPro" id="IPR008979">
    <property type="entry name" value="Galactose-bd-like_sf"/>
</dbReference>
<dbReference type="InterPro" id="IPR054470">
    <property type="entry name" value="FIMAH_dom"/>
</dbReference>
<dbReference type="EMBL" id="JACHMM010000001">
    <property type="protein sequence ID" value="MBB5791906.1"/>
    <property type="molecule type" value="Genomic_DNA"/>
</dbReference>
<dbReference type="InterPro" id="IPR005084">
    <property type="entry name" value="CBM6"/>
</dbReference>
<comment type="caution">
    <text evidence="5">The sequence shown here is derived from an EMBL/GenBank/DDBJ whole genome shotgun (WGS) entry which is preliminary data.</text>
</comment>
<feature type="chain" id="PRO_5031346833" evidence="2">
    <location>
        <begin position="35"/>
        <end position="1568"/>
    </location>
</feature>
<dbReference type="CDD" id="cd04084">
    <property type="entry name" value="CBM6_xylanase-like"/>
    <property type="match status" value="1"/>
</dbReference>
<dbReference type="InterPro" id="IPR035986">
    <property type="entry name" value="PKD_dom_sf"/>
</dbReference>
<dbReference type="Pfam" id="PF22888">
    <property type="entry name" value="FIMAH"/>
    <property type="match status" value="1"/>
</dbReference>
<dbReference type="SMART" id="SM00089">
    <property type="entry name" value="PKD"/>
    <property type="match status" value="1"/>
</dbReference>
<dbReference type="InterPro" id="IPR000601">
    <property type="entry name" value="PKD_dom"/>
</dbReference>
<dbReference type="SUPFAM" id="SSF49785">
    <property type="entry name" value="Galactose-binding domain-like"/>
    <property type="match status" value="1"/>
</dbReference>
<dbReference type="Pfam" id="PF07995">
    <property type="entry name" value="GSDH"/>
    <property type="match status" value="1"/>
</dbReference>
<dbReference type="CDD" id="cd00146">
    <property type="entry name" value="PKD"/>
    <property type="match status" value="1"/>
</dbReference>
<dbReference type="PANTHER" id="PTHR40469">
    <property type="entry name" value="SECRETED GLYCOSYL HYDROLASE"/>
    <property type="match status" value="1"/>
</dbReference>
<dbReference type="SUPFAM" id="SSF49899">
    <property type="entry name" value="Concanavalin A-like lectins/glucanases"/>
    <property type="match status" value="2"/>
</dbReference>
<dbReference type="Gene3D" id="3.40.50.880">
    <property type="match status" value="1"/>
</dbReference>
<protein>
    <submittedName>
        <fullName evidence="5">Glucose/arabinose dehydrogenase</fullName>
    </submittedName>
</protein>
<dbReference type="InterPro" id="IPR010496">
    <property type="entry name" value="AL/BT2_dom"/>
</dbReference>
<dbReference type="SMART" id="SM00606">
    <property type="entry name" value="CBD_IV"/>
    <property type="match status" value="1"/>
</dbReference>
<dbReference type="PROSITE" id="PS51318">
    <property type="entry name" value="TAT"/>
    <property type="match status" value="1"/>
</dbReference>